<dbReference type="AlphaFoldDB" id="A0A3L7DYB3"/>
<organism evidence="1 2">
    <name type="scientific">Seongchinamella sediminis</name>
    <dbReference type="NCBI Taxonomy" id="2283635"/>
    <lineage>
        <taxon>Bacteria</taxon>
        <taxon>Pseudomonadati</taxon>
        <taxon>Pseudomonadota</taxon>
        <taxon>Gammaproteobacteria</taxon>
        <taxon>Cellvibrionales</taxon>
        <taxon>Halieaceae</taxon>
        <taxon>Seongchinamella</taxon>
    </lineage>
</organism>
<proteinExistence type="predicted"/>
<reference evidence="1 2" key="1">
    <citation type="submission" date="2018-07" db="EMBL/GenBank/DDBJ databases">
        <title>Halioglobus sp. genome submission.</title>
        <authorList>
            <person name="Ye M.-Q."/>
            <person name="Du Z.-J."/>
        </authorList>
    </citation>
    <scope>NUCLEOTIDE SEQUENCE [LARGE SCALE GENOMIC DNA]</scope>
    <source>
        <strain evidence="1 2">U0301</strain>
    </source>
</reference>
<dbReference type="EMBL" id="QRAN01000019">
    <property type="protein sequence ID" value="RLQ20852.1"/>
    <property type="molecule type" value="Genomic_DNA"/>
</dbReference>
<keyword evidence="2" id="KW-1185">Reference proteome</keyword>
<dbReference type="OrthoDB" id="6629495at2"/>
<sequence>MTDINFSKEETDVMASKIKRYFNDELDQEIGAFEAEFLIDFIAKEMGPYFYNRGLSDAHTLFSEKAEEIGYLVQELEKPTS</sequence>
<gene>
    <name evidence="1" type="ORF">DWB85_15775</name>
</gene>
<dbReference type="InterPro" id="IPR018680">
    <property type="entry name" value="DUF2164"/>
</dbReference>
<dbReference type="RefSeq" id="WP_117956461.1">
    <property type="nucleotide sequence ID" value="NZ_QRAN01000019.1"/>
</dbReference>
<accession>A0A3L7DYB3</accession>
<comment type="caution">
    <text evidence="1">The sequence shown here is derived from an EMBL/GenBank/DDBJ whole genome shotgun (WGS) entry which is preliminary data.</text>
</comment>
<dbReference type="Proteomes" id="UP000265509">
    <property type="component" value="Unassembled WGS sequence"/>
</dbReference>
<dbReference type="Pfam" id="PF09932">
    <property type="entry name" value="DUF2164"/>
    <property type="match status" value="1"/>
</dbReference>
<protein>
    <submittedName>
        <fullName evidence="1">DUF2164 family protein</fullName>
    </submittedName>
</protein>
<evidence type="ECO:0000313" key="2">
    <source>
        <dbReference type="Proteomes" id="UP000265509"/>
    </source>
</evidence>
<name>A0A3L7DYB3_9GAMM</name>
<evidence type="ECO:0000313" key="1">
    <source>
        <dbReference type="EMBL" id="RLQ20852.1"/>
    </source>
</evidence>